<dbReference type="InterPro" id="IPR004263">
    <property type="entry name" value="Exostosin"/>
</dbReference>
<comment type="caution">
    <text evidence="8">The sequence shown here is derived from an EMBL/GenBank/DDBJ whole genome shotgun (WGS) entry which is preliminary data.</text>
</comment>
<evidence type="ECO:0000256" key="5">
    <source>
        <dbReference type="ARBA" id="ARBA00023034"/>
    </source>
</evidence>
<comment type="subcellular location">
    <subcellularLocation>
        <location evidence="1">Golgi apparatus membrane</location>
        <topology evidence="1">Single-pass type II membrane protein</topology>
    </subcellularLocation>
</comment>
<feature type="compositionally biased region" description="Polar residues" evidence="6">
    <location>
        <begin position="217"/>
        <end position="231"/>
    </location>
</feature>
<evidence type="ECO:0000313" key="8">
    <source>
        <dbReference type="EMBL" id="KAJ6382821.1"/>
    </source>
</evidence>
<keyword evidence="3" id="KW-0808">Transferase</keyword>
<evidence type="ECO:0000259" key="7">
    <source>
        <dbReference type="Pfam" id="PF03016"/>
    </source>
</evidence>
<dbReference type="InterPro" id="IPR040911">
    <property type="entry name" value="Exostosin_GT47"/>
</dbReference>
<dbReference type="Pfam" id="PF03016">
    <property type="entry name" value="Exostosin_GT47"/>
    <property type="match status" value="2"/>
</dbReference>
<feature type="domain" description="Exostosin GT47" evidence="7">
    <location>
        <begin position="96"/>
        <end position="241"/>
    </location>
</feature>
<reference evidence="8" key="2">
    <citation type="journal article" date="2023" name="Int. J. Mol. Sci.">
        <title>De Novo Assembly and Annotation of 11 Diverse Shrub Willow (Salix) Genomes Reveals Novel Gene Organization in Sex-Linked Regions.</title>
        <authorList>
            <person name="Hyden B."/>
            <person name="Feng K."/>
            <person name="Yates T.B."/>
            <person name="Jawdy S."/>
            <person name="Cereghino C."/>
            <person name="Smart L.B."/>
            <person name="Muchero W."/>
        </authorList>
    </citation>
    <scope>NUCLEOTIDE SEQUENCE</scope>
    <source>
        <tissue evidence="8">Shoot tip</tissue>
    </source>
</reference>
<protein>
    <recommendedName>
        <fullName evidence="7">Exostosin GT47 domain-containing protein</fullName>
    </recommendedName>
</protein>
<dbReference type="EMBL" id="JAPFFI010000009">
    <property type="protein sequence ID" value="KAJ6382821.1"/>
    <property type="molecule type" value="Genomic_DNA"/>
</dbReference>
<keyword evidence="9" id="KW-1185">Reference proteome</keyword>
<keyword evidence="5" id="KW-0333">Golgi apparatus</keyword>
<feature type="compositionally biased region" description="Basic residues" evidence="6">
    <location>
        <begin position="13"/>
        <end position="23"/>
    </location>
</feature>
<keyword evidence="4" id="KW-0812">Transmembrane</keyword>
<organism evidence="8 9">
    <name type="scientific">Salix suchowensis</name>
    <dbReference type="NCBI Taxonomy" id="1278906"/>
    <lineage>
        <taxon>Eukaryota</taxon>
        <taxon>Viridiplantae</taxon>
        <taxon>Streptophyta</taxon>
        <taxon>Embryophyta</taxon>
        <taxon>Tracheophyta</taxon>
        <taxon>Spermatophyta</taxon>
        <taxon>Magnoliopsida</taxon>
        <taxon>eudicotyledons</taxon>
        <taxon>Gunneridae</taxon>
        <taxon>Pentapetalae</taxon>
        <taxon>rosids</taxon>
        <taxon>fabids</taxon>
        <taxon>Malpighiales</taxon>
        <taxon>Salicaceae</taxon>
        <taxon>Saliceae</taxon>
        <taxon>Salix</taxon>
    </lineage>
</organism>
<dbReference type="Gene3D" id="3.40.50.2000">
    <property type="entry name" value="Glycogen Phosphorylase B"/>
    <property type="match status" value="1"/>
</dbReference>
<comment type="similarity">
    <text evidence="2">Belongs to the glycosyltransferase 47 family.</text>
</comment>
<keyword evidence="3" id="KW-0328">Glycosyltransferase</keyword>
<proteinExistence type="inferred from homology"/>
<keyword evidence="4" id="KW-0735">Signal-anchor</keyword>
<evidence type="ECO:0000256" key="1">
    <source>
        <dbReference type="ARBA" id="ARBA00004323"/>
    </source>
</evidence>
<dbReference type="PANTHER" id="PTHR11062">
    <property type="entry name" value="EXOSTOSIN HEPARAN SULFATE GLYCOSYLTRANSFERASE -RELATED"/>
    <property type="match status" value="1"/>
</dbReference>
<feature type="compositionally biased region" description="Polar residues" evidence="6">
    <location>
        <begin position="1"/>
        <end position="11"/>
    </location>
</feature>
<feature type="region of interest" description="Disordered" evidence="6">
    <location>
        <begin position="1"/>
        <end position="30"/>
    </location>
</feature>
<feature type="domain" description="Exostosin GT47" evidence="7">
    <location>
        <begin position="246"/>
        <end position="322"/>
    </location>
</feature>
<dbReference type="PANTHER" id="PTHR11062:SF236">
    <property type="entry name" value="GLYCOSYLTRANSFERASE PLANT-LIKE PROTEIN"/>
    <property type="match status" value="1"/>
</dbReference>
<dbReference type="Proteomes" id="UP001141253">
    <property type="component" value="Chromosome 6"/>
</dbReference>
<feature type="region of interest" description="Disordered" evidence="6">
    <location>
        <begin position="217"/>
        <end position="236"/>
    </location>
</feature>
<accession>A0ABQ9BF63</accession>
<sequence length="372" mass="43265">MSRNGSFSSKVTAAKRKTSKKPPSRVISIPQMNKLLRKSHSSSSSVRPLWPSGVDQEMLFAKSQIENAPIIKNETRLYAPIYRNVSMFRRSYELMEKMLKVYVYQDGEKPIFHQPILDGIYASEGWFMKHMEANENFVTKDPGKAHLFYLPFSSRLLELTLYVGNSHSRTNLIEYMRNYADMIAAKYHFWNRTGGADHFVAACHDWAPAETRGTFAQVHQSPLTESSQKSGRQPVPPKDLSLLSLQGNTNYIQHMKSSKFCICPRGHEVNSPRIVEAMFYECVPVIISDNFVPPFFEVLDWESFAVIVLERDIPNLKNILVSISEEKYIEMHKRVKKVQQHFLWHSKPEKYDLFHMILHSVWYNRIFRIRPA</sequence>
<gene>
    <name evidence="8" type="ORF">OIU77_031279</name>
</gene>
<evidence type="ECO:0000256" key="6">
    <source>
        <dbReference type="SAM" id="MobiDB-lite"/>
    </source>
</evidence>
<evidence type="ECO:0000256" key="4">
    <source>
        <dbReference type="ARBA" id="ARBA00022968"/>
    </source>
</evidence>
<evidence type="ECO:0000256" key="3">
    <source>
        <dbReference type="ARBA" id="ARBA00022676"/>
    </source>
</evidence>
<reference evidence="8" key="1">
    <citation type="submission" date="2022-10" db="EMBL/GenBank/DDBJ databases">
        <authorList>
            <person name="Hyden B.L."/>
            <person name="Feng K."/>
            <person name="Yates T."/>
            <person name="Jawdy S."/>
            <person name="Smart L.B."/>
            <person name="Muchero W."/>
        </authorList>
    </citation>
    <scope>NUCLEOTIDE SEQUENCE</scope>
    <source>
        <tissue evidence="8">Shoot tip</tissue>
    </source>
</reference>
<evidence type="ECO:0000256" key="2">
    <source>
        <dbReference type="ARBA" id="ARBA00010271"/>
    </source>
</evidence>
<name>A0ABQ9BF63_9ROSI</name>
<evidence type="ECO:0000313" key="9">
    <source>
        <dbReference type="Proteomes" id="UP001141253"/>
    </source>
</evidence>